<dbReference type="Gene3D" id="3.40.50.300">
    <property type="entry name" value="P-loop containing nucleotide triphosphate hydrolases"/>
    <property type="match status" value="1"/>
</dbReference>
<evidence type="ECO:0000256" key="3">
    <source>
        <dbReference type="ARBA" id="ARBA00023136"/>
    </source>
</evidence>
<evidence type="ECO:0000313" key="7">
    <source>
        <dbReference type="Proteomes" id="UP000322634"/>
    </source>
</evidence>
<accession>A0A5D0TTZ9</accession>
<proteinExistence type="predicted"/>
<dbReference type="GO" id="GO:0005524">
    <property type="term" value="F:ATP binding"/>
    <property type="evidence" value="ECO:0007669"/>
    <property type="project" value="UniProtKB-KW"/>
</dbReference>
<dbReference type="Gene3D" id="2.40.50.100">
    <property type="match status" value="1"/>
</dbReference>
<keyword evidence="2" id="KW-1278">Translocase</keyword>
<dbReference type="InterPro" id="IPR003439">
    <property type="entry name" value="ABC_transporter-like_ATP-bd"/>
</dbReference>
<dbReference type="PANTHER" id="PTHR43875:SF15">
    <property type="entry name" value="TREHALOSE IMPORT ATP-BINDING PROTEIN SUGC"/>
    <property type="match status" value="1"/>
</dbReference>
<dbReference type="SUPFAM" id="SSF52540">
    <property type="entry name" value="P-loop containing nucleoside triphosphate hydrolases"/>
    <property type="match status" value="1"/>
</dbReference>
<evidence type="ECO:0000256" key="4">
    <source>
        <dbReference type="SAM" id="MobiDB-lite"/>
    </source>
</evidence>
<gene>
    <name evidence="6" type="ORF">FXF65_35805</name>
</gene>
<dbReference type="RefSeq" id="WP_148354519.1">
    <property type="nucleotide sequence ID" value="NZ_JBHSBF010000032.1"/>
</dbReference>
<name>A0A5D0TTZ9_9ACTN</name>
<comment type="caution">
    <text evidence="6">The sequence shown here is derived from an EMBL/GenBank/DDBJ whole genome shotgun (WGS) entry which is preliminary data.</text>
</comment>
<dbReference type="Pfam" id="PF00005">
    <property type="entry name" value="ABC_tran"/>
    <property type="match status" value="1"/>
</dbReference>
<sequence length="223" mass="24854">MVFQDYALFPHMTVRDDIAYPLRVKKRRRAERHARAADAAGELGLDGLEGRRPGELSGGQQQRVALARALVAEPRILLLDEPLLALADRIAVMEAGRVRRLGTPVEVFRRLANLFVASFIGSTPMNLLPGTVRDGPGRLRCRRGRGAARPGRGARPDRRRRVGRVRDTPRVLGLRSGARGGRVPRTENRCPLWWGRGWRSCTARRRGRCRVPDASSSTGTAKW</sequence>
<dbReference type="PANTHER" id="PTHR43875">
    <property type="entry name" value="MALTODEXTRIN IMPORT ATP-BINDING PROTEIN MSMX"/>
    <property type="match status" value="1"/>
</dbReference>
<protein>
    <submittedName>
        <fullName evidence="6">ABC transporter ATP-binding protein</fullName>
    </submittedName>
</protein>
<dbReference type="InterPro" id="IPR027417">
    <property type="entry name" value="P-loop_NTPase"/>
</dbReference>
<feature type="region of interest" description="Disordered" evidence="4">
    <location>
        <begin position="143"/>
        <end position="167"/>
    </location>
</feature>
<reference evidence="6 7" key="1">
    <citation type="submission" date="2019-08" db="EMBL/GenBank/DDBJ databases">
        <title>Actinomadura sp. nov. CYP1-5 isolated from mountain soil.</title>
        <authorList>
            <person name="Songsumanus A."/>
            <person name="Kuncharoen N."/>
            <person name="Kudo T."/>
            <person name="Yuki M."/>
            <person name="Igarashi Y."/>
            <person name="Tanasupawat S."/>
        </authorList>
    </citation>
    <scope>NUCLEOTIDE SEQUENCE [LARGE SCALE GENOMIC DNA]</scope>
    <source>
        <strain evidence="6 7">GKU157</strain>
    </source>
</reference>
<evidence type="ECO:0000313" key="6">
    <source>
        <dbReference type="EMBL" id="TYC08900.1"/>
    </source>
</evidence>
<keyword evidence="6" id="KW-0067">ATP-binding</keyword>
<keyword evidence="1" id="KW-1003">Cell membrane</keyword>
<organism evidence="6 7">
    <name type="scientific">Actinomadura syzygii</name>
    <dbReference type="NCBI Taxonomy" id="1427538"/>
    <lineage>
        <taxon>Bacteria</taxon>
        <taxon>Bacillati</taxon>
        <taxon>Actinomycetota</taxon>
        <taxon>Actinomycetes</taxon>
        <taxon>Streptosporangiales</taxon>
        <taxon>Thermomonosporaceae</taxon>
        <taxon>Actinomadura</taxon>
    </lineage>
</organism>
<dbReference type="Proteomes" id="UP000322634">
    <property type="component" value="Unassembled WGS sequence"/>
</dbReference>
<evidence type="ECO:0000256" key="2">
    <source>
        <dbReference type="ARBA" id="ARBA00022967"/>
    </source>
</evidence>
<keyword evidence="6" id="KW-0547">Nucleotide-binding</keyword>
<keyword evidence="7" id="KW-1185">Reference proteome</keyword>
<dbReference type="GO" id="GO:0016887">
    <property type="term" value="F:ATP hydrolysis activity"/>
    <property type="evidence" value="ECO:0007669"/>
    <property type="project" value="InterPro"/>
</dbReference>
<evidence type="ECO:0000256" key="1">
    <source>
        <dbReference type="ARBA" id="ARBA00022475"/>
    </source>
</evidence>
<dbReference type="AlphaFoldDB" id="A0A5D0TTZ9"/>
<keyword evidence="3" id="KW-0472">Membrane</keyword>
<dbReference type="EMBL" id="VSFF01000015">
    <property type="protein sequence ID" value="TYC08900.1"/>
    <property type="molecule type" value="Genomic_DNA"/>
</dbReference>
<evidence type="ECO:0000259" key="5">
    <source>
        <dbReference type="Pfam" id="PF00005"/>
    </source>
</evidence>
<dbReference type="OrthoDB" id="7838608at2"/>
<dbReference type="InterPro" id="IPR047641">
    <property type="entry name" value="ABC_transpr_MalK/UgpC-like"/>
</dbReference>
<feature type="domain" description="ABC transporter" evidence="5">
    <location>
        <begin position="1"/>
        <end position="83"/>
    </location>
</feature>
<dbReference type="GO" id="GO:0055052">
    <property type="term" value="C:ATP-binding cassette (ABC) transporter complex, substrate-binding subunit-containing"/>
    <property type="evidence" value="ECO:0007669"/>
    <property type="project" value="TreeGrafter"/>
</dbReference>